<dbReference type="OrthoDB" id="9795763at2"/>
<evidence type="ECO:0000256" key="2">
    <source>
        <dbReference type="ARBA" id="ARBA00011643"/>
    </source>
</evidence>
<dbReference type="GO" id="GO:0046872">
    <property type="term" value="F:metal ion binding"/>
    <property type="evidence" value="ECO:0007669"/>
    <property type="project" value="UniProtKB-UniRule"/>
</dbReference>
<dbReference type="PANTHER" id="PTHR13799">
    <property type="entry name" value="NGG1 INTERACTING FACTOR 3"/>
    <property type="match status" value="1"/>
</dbReference>
<accession>A0A7L4YK93</accession>
<dbReference type="KEGG" id="eke:EK0264_02455"/>
<sequence length="373" mass="39563">MPTLREVTDYLDELYPPALAESWDSVGLIAGDPEQTVQRIHLALDPTEETVNEAIARNADLLLTHHPLLLKGIHAVTSQTSKGRTLRTAIAEDLAIFNAHTNADRARHGVNDALADALGLTDTRPLVPADELRLEKVVVFVPSESEQALIDALAEAGAGEVGDYSRCAFISTGTGTFIPGESANPTVGTRGAAEQVAESRIEMVYAAPLRRGVLAALRASHPYEEPAYDVLALQPLPTDQGLGRIGTLSTPVSLEEFGVRIANALPAAPVGIRIAGDLEREVRTVAVLGGAGDGHLEDATRAGVDAYVTADLRHHPAGEHLAEGGPALIDAGHWASESVWLPVLADLLREQYADLTVTVSELVTDPWAAVLSR</sequence>
<dbReference type="RefSeq" id="WP_159542563.1">
    <property type="nucleotide sequence ID" value="NZ_CP047156.1"/>
</dbReference>
<dbReference type="EMBL" id="CP047156">
    <property type="protein sequence ID" value="QHB99263.1"/>
    <property type="molecule type" value="Genomic_DNA"/>
</dbReference>
<evidence type="ECO:0000256" key="4">
    <source>
        <dbReference type="ARBA" id="ARBA00022723"/>
    </source>
</evidence>
<protein>
    <recommendedName>
        <fullName evidence="3 5">GTP cyclohydrolase 1 type 2 homolog</fullName>
    </recommendedName>
</protein>
<dbReference type="NCBIfam" id="TIGR00486">
    <property type="entry name" value="YbgI_SA1388"/>
    <property type="match status" value="1"/>
</dbReference>
<evidence type="ECO:0000256" key="1">
    <source>
        <dbReference type="ARBA" id="ARBA00006964"/>
    </source>
</evidence>
<gene>
    <name evidence="7" type="ORF">EK0264_02455</name>
</gene>
<comment type="similarity">
    <text evidence="1 5">Belongs to the GTP cyclohydrolase I type 2/NIF3 family.</text>
</comment>
<keyword evidence="8" id="KW-1185">Reference proteome</keyword>
<dbReference type="InterPro" id="IPR002678">
    <property type="entry name" value="DUF34/NIF3"/>
</dbReference>
<evidence type="ECO:0000256" key="5">
    <source>
        <dbReference type="PIRNR" id="PIRNR037489"/>
    </source>
</evidence>
<dbReference type="Pfam" id="PF01784">
    <property type="entry name" value="DUF34_NIF3"/>
    <property type="match status" value="1"/>
</dbReference>
<evidence type="ECO:0000313" key="7">
    <source>
        <dbReference type="EMBL" id="QHB99263.1"/>
    </source>
</evidence>
<dbReference type="PANTHER" id="PTHR13799:SF14">
    <property type="entry name" value="GTP CYCLOHYDROLASE 1 TYPE 2 HOMOLOG"/>
    <property type="match status" value="1"/>
</dbReference>
<keyword evidence="4 5" id="KW-0479">Metal-binding</keyword>
<organism evidence="7 8">
    <name type="scientific">Epidermidibacterium keratini</name>
    <dbReference type="NCBI Taxonomy" id="1891644"/>
    <lineage>
        <taxon>Bacteria</taxon>
        <taxon>Bacillati</taxon>
        <taxon>Actinomycetota</taxon>
        <taxon>Actinomycetes</taxon>
        <taxon>Sporichthyales</taxon>
        <taxon>Sporichthyaceae</taxon>
        <taxon>Epidermidibacterium</taxon>
    </lineage>
</organism>
<dbReference type="Proteomes" id="UP000463857">
    <property type="component" value="Chromosome"/>
</dbReference>
<dbReference type="AlphaFoldDB" id="A0A7L4YK93"/>
<dbReference type="SUPFAM" id="SSF102705">
    <property type="entry name" value="NIF3 (NGG1p interacting factor 3)-like"/>
    <property type="match status" value="1"/>
</dbReference>
<evidence type="ECO:0000256" key="6">
    <source>
        <dbReference type="PIRSR" id="PIRSR602678-1"/>
    </source>
</evidence>
<dbReference type="InterPro" id="IPR017221">
    <property type="entry name" value="DUF34/NIF3_bac"/>
</dbReference>
<dbReference type="GO" id="GO:0005737">
    <property type="term" value="C:cytoplasm"/>
    <property type="evidence" value="ECO:0007669"/>
    <property type="project" value="TreeGrafter"/>
</dbReference>
<dbReference type="InParanoid" id="A0A7L4YK93"/>
<comment type="subunit">
    <text evidence="2">Homohexamer.</text>
</comment>
<dbReference type="FunFam" id="3.40.1390.30:FF:000001">
    <property type="entry name" value="GTP cyclohydrolase 1 type 2"/>
    <property type="match status" value="1"/>
</dbReference>
<dbReference type="Gene3D" id="3.40.1390.30">
    <property type="entry name" value="NIF3 (NGG1p interacting factor 3)-like"/>
    <property type="match status" value="1"/>
</dbReference>
<dbReference type="InterPro" id="IPR036069">
    <property type="entry name" value="DUF34/NIF3_sf"/>
</dbReference>
<feature type="binding site" evidence="6">
    <location>
        <position position="66"/>
    </location>
    <ligand>
        <name>a divalent metal cation</name>
        <dbReference type="ChEBI" id="CHEBI:60240"/>
        <label>1</label>
    </ligand>
</feature>
<evidence type="ECO:0000313" key="8">
    <source>
        <dbReference type="Proteomes" id="UP000463857"/>
    </source>
</evidence>
<dbReference type="PIRSF" id="PIRSF037489">
    <property type="entry name" value="UCP037489_NIF3_YqfO"/>
    <property type="match status" value="1"/>
</dbReference>
<evidence type="ECO:0000256" key="3">
    <source>
        <dbReference type="ARBA" id="ARBA00022112"/>
    </source>
</evidence>
<feature type="binding site" evidence="6">
    <location>
        <position position="333"/>
    </location>
    <ligand>
        <name>a divalent metal cation</name>
        <dbReference type="ChEBI" id="CHEBI:60240"/>
        <label>1</label>
    </ligand>
</feature>
<dbReference type="InterPro" id="IPR015867">
    <property type="entry name" value="N-reg_PII/ATP_PRibTrfase_C"/>
</dbReference>
<feature type="binding site" evidence="6">
    <location>
        <position position="65"/>
    </location>
    <ligand>
        <name>a divalent metal cation</name>
        <dbReference type="ChEBI" id="CHEBI:60240"/>
        <label>1</label>
    </ligand>
</feature>
<name>A0A7L4YK93_9ACTN</name>
<dbReference type="Gene3D" id="3.30.70.120">
    <property type="match status" value="1"/>
</dbReference>
<proteinExistence type="inferred from homology"/>
<feature type="binding site" evidence="6">
    <location>
        <position position="337"/>
    </location>
    <ligand>
        <name>a divalent metal cation</name>
        <dbReference type="ChEBI" id="CHEBI:60240"/>
        <label>1</label>
    </ligand>
</feature>
<feature type="binding site" evidence="6">
    <location>
        <position position="104"/>
    </location>
    <ligand>
        <name>a divalent metal cation</name>
        <dbReference type="ChEBI" id="CHEBI:60240"/>
        <label>1</label>
    </ligand>
</feature>
<reference evidence="7 8" key="1">
    <citation type="journal article" date="2018" name="Int. J. Syst. Evol. Microbiol.">
        <title>Epidermidibacterium keratini gen. nov., sp. nov., a member of the family Sporichthyaceae, isolated from keratin epidermis.</title>
        <authorList>
            <person name="Lee D.G."/>
            <person name="Trujillo M.E."/>
            <person name="Kang S."/>
            <person name="Nam J.J."/>
            <person name="Kim Y.J."/>
        </authorList>
    </citation>
    <scope>NUCLEOTIDE SEQUENCE [LARGE SCALE GENOMIC DNA]</scope>
    <source>
        <strain evidence="7 8">EPI-7</strain>
    </source>
</reference>